<dbReference type="EMBL" id="JAELUP010000077">
    <property type="protein sequence ID" value="MBJ6362544.1"/>
    <property type="molecule type" value="Genomic_DNA"/>
</dbReference>
<dbReference type="Gene3D" id="2.60.40.1180">
    <property type="entry name" value="Golgi alpha-mannosidase II"/>
    <property type="match status" value="1"/>
</dbReference>
<dbReference type="InterPro" id="IPR027414">
    <property type="entry name" value="GH95_N_dom"/>
</dbReference>
<name>A0A934MRP6_9BACL</name>
<evidence type="ECO:0000313" key="5">
    <source>
        <dbReference type="Proteomes" id="UP000640274"/>
    </source>
</evidence>
<feature type="domain" description="Glycosyl hydrolase family 95 catalytic" evidence="3">
    <location>
        <begin position="278"/>
        <end position="692"/>
    </location>
</feature>
<comment type="caution">
    <text evidence="4">The sequence shown here is derived from an EMBL/GenBank/DDBJ whole genome shotgun (WGS) entry which is preliminary data.</text>
</comment>
<sequence>MRLHDLKPALKWTEALPIGNGRLGGMVYGTVEEERIDLNEDTLWSGHPTNHNNPDALAYLPEMRSYLAKGDYVNAHHTGKHMMGPYTESYLPLGKLSIRFYHGSVVHGYERSLNLETGTVDVNYKIGDVSYQRQYYASFPDQVMVAKLRCSREGLLNFTVQLGSQLRYKTEATEEGYFLKGWCPSHVDPEYLNTNNPVMYSERAASMRFEGRVAARVKGGKLRIDHDGLHVEGAEEATLLLSVATSFNGFDKHPGLEGRDEEALNASYIEKALAKSDEELLERHLADYGGLFGRVKLNLGERISPEDMPTALRITEYGASDPALVELLFQFGRYMLIASSRRGTQPANLQGIWNRHIRPPWHSGYTLNINTQMNYWLAEAGNLSECHEPLFDFISHLEVNGKQTARIHYDCEGWTAHHNSDLWAQTAPAGNYGHGDPVWAAWPMAGVWLCQNLWEHYAYGRDEDFLAQTAYPLMKGAARFVLDWLIEDEQGRLITSPSTSPEHKFRLPSGELCTVSKATTSDLALIWDLFTNCIEALDVLGGDLEFRKQLETVLDNLYPMQIGRFGQLQEWEADWDGEDLYHRHVSHLFGVFPGRQLTPEREAEFYDAARKSLELRGDEGTGWSLAWKISLWARFLDGDKAVKMVSQFLQLVTEEDLTNYERGGVYPNLFDAHPPFQADGNFGFTAGIMEMLVQSHQKAIHLLPALPSSFPAGAIAGVRVRGAFTLNLTWRDGEWTELKVVSHAGLPCRIYCTTSVSVFSEGKKWLVKPEDGNIIAFATEKGKSYVINPEKPKQV</sequence>
<dbReference type="SUPFAM" id="SSF48208">
    <property type="entry name" value="Six-hairpin glycosidases"/>
    <property type="match status" value="1"/>
</dbReference>
<gene>
    <name evidence="4" type="ORF">JFN88_15015</name>
</gene>
<evidence type="ECO:0000313" key="4">
    <source>
        <dbReference type="EMBL" id="MBJ6362544.1"/>
    </source>
</evidence>
<reference evidence="4" key="1">
    <citation type="submission" date="2020-12" db="EMBL/GenBank/DDBJ databases">
        <authorList>
            <person name="Huq M.A."/>
        </authorList>
    </citation>
    <scope>NUCLEOTIDE SEQUENCE</scope>
    <source>
        <strain evidence="4">MAHUQ-46</strain>
    </source>
</reference>
<dbReference type="Gene3D" id="2.70.98.50">
    <property type="entry name" value="putative glycoside hydrolase family protein from bacillus halodurans"/>
    <property type="match status" value="1"/>
</dbReference>
<keyword evidence="5" id="KW-1185">Reference proteome</keyword>
<dbReference type="Pfam" id="PF22124">
    <property type="entry name" value="Glyco_hydro_95_cat"/>
    <property type="match status" value="1"/>
</dbReference>
<dbReference type="GO" id="GO:0004560">
    <property type="term" value="F:alpha-L-fucosidase activity"/>
    <property type="evidence" value="ECO:0007669"/>
    <property type="project" value="InterPro"/>
</dbReference>
<evidence type="ECO:0000259" key="3">
    <source>
        <dbReference type="Pfam" id="PF22124"/>
    </source>
</evidence>
<feature type="domain" description="Alpha fucosidase A-like C-terminal" evidence="2">
    <location>
        <begin position="694"/>
        <end position="787"/>
    </location>
</feature>
<dbReference type="PANTHER" id="PTHR31084:SF0">
    <property type="entry name" value="ALPHA-L-FUCOSIDASE 2"/>
    <property type="match status" value="1"/>
</dbReference>
<proteinExistence type="predicted"/>
<dbReference type="InterPro" id="IPR008928">
    <property type="entry name" value="6-hairpin_glycosidase_sf"/>
</dbReference>
<dbReference type="FunFam" id="1.50.10.10:FF:000028">
    <property type="entry name" value="Alpha-L-fucosidase 2"/>
    <property type="match status" value="1"/>
</dbReference>
<keyword evidence="4" id="KW-0378">Hydrolase</keyword>
<dbReference type="Pfam" id="PF21307">
    <property type="entry name" value="Glyco_hydro_95_C"/>
    <property type="match status" value="1"/>
</dbReference>
<organism evidence="4 5">
    <name type="scientific">Paenibacillus roseus</name>
    <dbReference type="NCBI Taxonomy" id="2798579"/>
    <lineage>
        <taxon>Bacteria</taxon>
        <taxon>Bacillati</taxon>
        <taxon>Bacillota</taxon>
        <taxon>Bacilli</taxon>
        <taxon>Bacillales</taxon>
        <taxon>Paenibacillaceae</taxon>
        <taxon>Paenibacillus</taxon>
    </lineage>
</organism>
<dbReference type="AlphaFoldDB" id="A0A934MRP6"/>
<dbReference type="InterPro" id="IPR054363">
    <property type="entry name" value="GH95_cat"/>
</dbReference>
<dbReference type="InterPro" id="IPR016518">
    <property type="entry name" value="Alpha-L-fucosidase"/>
</dbReference>
<feature type="domain" description="Glycosyl hydrolase family 95 N-terminal" evidence="1">
    <location>
        <begin position="7"/>
        <end position="248"/>
    </location>
</feature>
<dbReference type="Gene3D" id="1.50.10.10">
    <property type="match status" value="1"/>
</dbReference>
<dbReference type="PANTHER" id="PTHR31084">
    <property type="entry name" value="ALPHA-L-FUCOSIDASE 2"/>
    <property type="match status" value="1"/>
</dbReference>
<evidence type="ECO:0000259" key="1">
    <source>
        <dbReference type="Pfam" id="PF14498"/>
    </source>
</evidence>
<evidence type="ECO:0000259" key="2">
    <source>
        <dbReference type="Pfam" id="PF21307"/>
    </source>
</evidence>
<dbReference type="Proteomes" id="UP000640274">
    <property type="component" value="Unassembled WGS sequence"/>
</dbReference>
<dbReference type="InterPro" id="IPR013780">
    <property type="entry name" value="Glyco_hydro_b"/>
</dbReference>
<dbReference type="Pfam" id="PF14498">
    <property type="entry name" value="Glyco_hyd_65N_2"/>
    <property type="match status" value="1"/>
</dbReference>
<dbReference type="GO" id="GO:0005975">
    <property type="term" value="P:carbohydrate metabolic process"/>
    <property type="evidence" value="ECO:0007669"/>
    <property type="project" value="InterPro"/>
</dbReference>
<protein>
    <submittedName>
        <fullName evidence="4">Glycoside hydrolase family 95 protein</fullName>
    </submittedName>
</protein>
<accession>A0A934MRP6</accession>
<dbReference type="RefSeq" id="WP_199020086.1">
    <property type="nucleotide sequence ID" value="NZ_JAELUP010000077.1"/>
</dbReference>
<dbReference type="InterPro" id="IPR012341">
    <property type="entry name" value="6hp_glycosidase-like_sf"/>
</dbReference>
<dbReference type="PIRSF" id="PIRSF007663">
    <property type="entry name" value="UCP007663"/>
    <property type="match status" value="1"/>
</dbReference>
<dbReference type="InterPro" id="IPR049053">
    <property type="entry name" value="AFCA-like_C"/>
</dbReference>